<evidence type="ECO:0000313" key="1">
    <source>
        <dbReference type="EMBL" id="GEP94451.1"/>
    </source>
</evidence>
<reference evidence="1 2" key="1">
    <citation type="submission" date="2019-07" db="EMBL/GenBank/DDBJ databases">
        <title>Whole genome shotgun sequence of Chitinophaga cymbidii NBRC 109752.</title>
        <authorList>
            <person name="Hosoyama A."/>
            <person name="Uohara A."/>
            <person name="Ohji S."/>
            <person name="Ichikawa N."/>
        </authorList>
    </citation>
    <scope>NUCLEOTIDE SEQUENCE [LARGE SCALE GENOMIC DNA]</scope>
    <source>
        <strain evidence="1 2">NBRC 109752</strain>
    </source>
</reference>
<dbReference type="AlphaFoldDB" id="A0A512RFH8"/>
<dbReference type="Proteomes" id="UP000321436">
    <property type="component" value="Unassembled WGS sequence"/>
</dbReference>
<evidence type="ECO:0000313" key="2">
    <source>
        <dbReference type="Proteomes" id="UP000321436"/>
    </source>
</evidence>
<sequence>MEAGDGRGLYAQRGGSLLYNGALMGCVLREQLEGELLNHVRLGIYPKTGTKIRYLNEQGPAVAGQRRLQ</sequence>
<accession>A0A512RFH8</accession>
<keyword evidence="2" id="KW-1185">Reference proteome</keyword>
<dbReference type="EMBL" id="BKAU01000001">
    <property type="protein sequence ID" value="GEP94451.1"/>
    <property type="molecule type" value="Genomic_DNA"/>
</dbReference>
<proteinExistence type="predicted"/>
<name>A0A512RFH8_9BACT</name>
<organism evidence="1 2">
    <name type="scientific">Chitinophaga cymbidii</name>
    <dbReference type="NCBI Taxonomy" id="1096750"/>
    <lineage>
        <taxon>Bacteria</taxon>
        <taxon>Pseudomonadati</taxon>
        <taxon>Bacteroidota</taxon>
        <taxon>Chitinophagia</taxon>
        <taxon>Chitinophagales</taxon>
        <taxon>Chitinophagaceae</taxon>
        <taxon>Chitinophaga</taxon>
    </lineage>
</organism>
<protein>
    <submittedName>
        <fullName evidence="1">Uncharacterized protein</fullName>
    </submittedName>
</protein>
<gene>
    <name evidence="1" type="ORF">CCY01nite_07110</name>
</gene>
<dbReference type="PROSITE" id="PS51257">
    <property type="entry name" value="PROKAR_LIPOPROTEIN"/>
    <property type="match status" value="1"/>
</dbReference>
<comment type="caution">
    <text evidence="1">The sequence shown here is derived from an EMBL/GenBank/DDBJ whole genome shotgun (WGS) entry which is preliminary data.</text>
</comment>